<feature type="region of interest" description="Disordered" evidence="1">
    <location>
        <begin position="187"/>
        <end position="260"/>
    </location>
</feature>
<dbReference type="OrthoDB" id="5863628at2759"/>
<protein>
    <submittedName>
        <fullName evidence="2">Uncharacterized protein</fullName>
    </submittedName>
</protein>
<name>A0A1X7TCP4_AMPQE</name>
<proteinExistence type="predicted"/>
<dbReference type="AlphaFoldDB" id="A0A1X7TCP4"/>
<sequence length="278" mass="31080">MFYPDKGIKEMGRSSPRRRRKGKPKDSSSDKHQMSPLTNKDIDSMRIMSDHSVREGKTEESCGRAWKLKAERSGLNPSFIMQPGRAVQSQGDGKSVPDGFVYEPSLPMSREYRIIAYERERQKAAKGKLKAEGSGLPKVKRPWEQHDYRYALSPSPPSSFKKDHIHHQSSVIRPGVVVSDHMLHRHTGGIVNHSPQVKQEHRPSRPPSKPVHHHHSSSSGSSSSSKAGGSSQLDKKRLHQRKEGAIIGGAPIKKEPEAPSRYSNGCPLALFLLLHLYL</sequence>
<dbReference type="InParanoid" id="A0A1X7TCP4"/>
<feature type="compositionally biased region" description="Basic and acidic residues" evidence="1">
    <location>
        <begin position="1"/>
        <end position="12"/>
    </location>
</feature>
<feature type="compositionally biased region" description="Low complexity" evidence="1">
    <location>
        <begin position="217"/>
        <end position="231"/>
    </location>
</feature>
<evidence type="ECO:0000256" key="1">
    <source>
        <dbReference type="SAM" id="MobiDB-lite"/>
    </source>
</evidence>
<dbReference type="EnsemblMetazoa" id="Aqu2.1.12223_001">
    <property type="protein sequence ID" value="Aqu2.1.12223_001"/>
    <property type="gene ID" value="Aqu2.1.12223"/>
</dbReference>
<reference evidence="2" key="1">
    <citation type="submission" date="2017-05" db="UniProtKB">
        <authorList>
            <consortium name="EnsemblMetazoa"/>
        </authorList>
    </citation>
    <scope>IDENTIFICATION</scope>
</reference>
<organism evidence="2">
    <name type="scientific">Amphimedon queenslandica</name>
    <name type="common">Sponge</name>
    <dbReference type="NCBI Taxonomy" id="400682"/>
    <lineage>
        <taxon>Eukaryota</taxon>
        <taxon>Metazoa</taxon>
        <taxon>Porifera</taxon>
        <taxon>Demospongiae</taxon>
        <taxon>Heteroscleromorpha</taxon>
        <taxon>Haplosclerida</taxon>
        <taxon>Niphatidae</taxon>
        <taxon>Amphimedon</taxon>
    </lineage>
</organism>
<accession>A0A1X7TCP4</accession>
<feature type="region of interest" description="Disordered" evidence="1">
    <location>
        <begin position="1"/>
        <end position="46"/>
    </location>
</feature>
<feature type="compositionally biased region" description="Basic and acidic residues" evidence="1">
    <location>
        <begin position="24"/>
        <end position="33"/>
    </location>
</feature>
<evidence type="ECO:0000313" key="2">
    <source>
        <dbReference type="EnsemblMetazoa" id="Aqu2.1.12223_001"/>
    </source>
</evidence>